<dbReference type="PROSITE" id="PS51257">
    <property type="entry name" value="PROKAR_LIPOPROTEIN"/>
    <property type="match status" value="1"/>
</dbReference>
<sequence length="216" mass="23912">MKPALPILVLCAAAVGCTTPYKSGQTPDDVYFSPAKPEVDYVQVEQRAEAPRSETREDRYLRLRVRNRDRWSQFDDYYSDPYAYHYSTSNCYCESNPRLSWSYYYSPYSPYYHGYAYVPLRPSVPNRPRNFNFESYRPPAPGAPVYSSGKPGDYGVPSNATGSGSSSGNTRGSGLRNVFSGSTRNTGTQPAGSTPSSSSASPSSTPAPRNAPVRRF</sequence>
<organism evidence="2 3">
    <name type="scientific">Flaviaesturariibacter aridisoli</name>
    <dbReference type="NCBI Taxonomy" id="2545761"/>
    <lineage>
        <taxon>Bacteria</taxon>
        <taxon>Pseudomonadati</taxon>
        <taxon>Bacteroidota</taxon>
        <taxon>Chitinophagia</taxon>
        <taxon>Chitinophagales</taxon>
        <taxon>Chitinophagaceae</taxon>
        <taxon>Flaviaestuariibacter</taxon>
    </lineage>
</organism>
<accession>A0A4R4E1R9</accession>
<gene>
    <name evidence="2" type="ORF">E0486_06505</name>
</gene>
<protein>
    <submittedName>
        <fullName evidence="2">Uncharacterized protein</fullName>
    </submittedName>
</protein>
<comment type="caution">
    <text evidence="2">The sequence shown here is derived from an EMBL/GenBank/DDBJ whole genome shotgun (WGS) entry which is preliminary data.</text>
</comment>
<feature type="region of interest" description="Disordered" evidence="1">
    <location>
        <begin position="142"/>
        <end position="216"/>
    </location>
</feature>
<evidence type="ECO:0000313" key="3">
    <source>
        <dbReference type="Proteomes" id="UP000295164"/>
    </source>
</evidence>
<evidence type="ECO:0000256" key="1">
    <source>
        <dbReference type="SAM" id="MobiDB-lite"/>
    </source>
</evidence>
<reference evidence="2 3" key="1">
    <citation type="submission" date="2019-03" db="EMBL/GenBank/DDBJ databases">
        <authorList>
            <person name="Kim M.K.M."/>
        </authorList>
    </citation>
    <scope>NUCLEOTIDE SEQUENCE [LARGE SCALE GENOMIC DNA]</scope>
    <source>
        <strain evidence="2 3">17J68-15</strain>
    </source>
</reference>
<proteinExistence type="predicted"/>
<feature type="compositionally biased region" description="Low complexity" evidence="1">
    <location>
        <begin position="193"/>
        <end position="208"/>
    </location>
</feature>
<dbReference type="EMBL" id="SKFH01000007">
    <property type="protein sequence ID" value="TCZ73319.1"/>
    <property type="molecule type" value="Genomic_DNA"/>
</dbReference>
<dbReference type="RefSeq" id="WP_131851338.1">
    <property type="nucleotide sequence ID" value="NZ_SKFH01000007.1"/>
</dbReference>
<dbReference type="Proteomes" id="UP000295164">
    <property type="component" value="Unassembled WGS sequence"/>
</dbReference>
<dbReference type="AlphaFoldDB" id="A0A4R4E1R9"/>
<name>A0A4R4E1R9_9BACT</name>
<feature type="compositionally biased region" description="Polar residues" evidence="1">
    <location>
        <begin position="179"/>
        <end position="192"/>
    </location>
</feature>
<evidence type="ECO:0000313" key="2">
    <source>
        <dbReference type="EMBL" id="TCZ73319.1"/>
    </source>
</evidence>
<dbReference type="OrthoDB" id="681112at2"/>
<keyword evidence="3" id="KW-1185">Reference proteome</keyword>
<feature type="compositionally biased region" description="Low complexity" evidence="1">
    <location>
        <begin position="158"/>
        <end position="174"/>
    </location>
</feature>